<feature type="compositionally biased region" description="Low complexity" evidence="1">
    <location>
        <begin position="1"/>
        <end position="79"/>
    </location>
</feature>
<dbReference type="InterPro" id="IPR036439">
    <property type="entry name" value="Dockerin_dom_sf"/>
</dbReference>
<feature type="compositionally biased region" description="Acidic residues" evidence="1">
    <location>
        <begin position="202"/>
        <end position="212"/>
    </location>
</feature>
<feature type="region of interest" description="Disordered" evidence="1">
    <location>
        <begin position="185"/>
        <end position="212"/>
    </location>
</feature>
<feature type="region of interest" description="Disordered" evidence="1">
    <location>
        <begin position="935"/>
        <end position="954"/>
    </location>
</feature>
<feature type="compositionally biased region" description="Polar residues" evidence="1">
    <location>
        <begin position="185"/>
        <end position="195"/>
    </location>
</feature>
<feature type="domain" description="Cadherin" evidence="3">
    <location>
        <begin position="988"/>
        <end position="1021"/>
    </location>
</feature>
<evidence type="ECO:0000259" key="2">
    <source>
        <dbReference type="PROSITE" id="PS50093"/>
    </source>
</evidence>
<feature type="region of interest" description="Disordered" evidence="1">
    <location>
        <begin position="733"/>
        <end position="763"/>
    </location>
</feature>
<evidence type="ECO:0000256" key="1">
    <source>
        <dbReference type="SAM" id="MobiDB-lite"/>
    </source>
</evidence>
<dbReference type="Pfam" id="PF00404">
    <property type="entry name" value="Dockerin_1"/>
    <property type="match status" value="1"/>
</dbReference>
<feature type="compositionally biased region" description="Polar residues" evidence="1">
    <location>
        <begin position="563"/>
        <end position="600"/>
    </location>
</feature>
<dbReference type="InterPro" id="IPR035986">
    <property type="entry name" value="PKD_dom_sf"/>
</dbReference>
<dbReference type="SUPFAM" id="SSF63446">
    <property type="entry name" value="Type I dockerin domain"/>
    <property type="match status" value="1"/>
</dbReference>
<evidence type="ECO:0000313" key="4">
    <source>
        <dbReference type="EMBL" id="ELZ65080.1"/>
    </source>
</evidence>
<gene>
    <name evidence="4" type="ORF">C457_16302</name>
</gene>
<dbReference type="PANTHER" id="PTHR46182">
    <property type="entry name" value="FI19480P1"/>
    <property type="match status" value="1"/>
</dbReference>
<dbReference type="GO" id="GO:0031410">
    <property type="term" value="C:cytoplasmic vesicle"/>
    <property type="evidence" value="ECO:0007669"/>
    <property type="project" value="TreeGrafter"/>
</dbReference>
<feature type="region of interest" description="Disordered" evidence="1">
    <location>
        <begin position="965"/>
        <end position="984"/>
    </location>
</feature>
<evidence type="ECO:0000313" key="5">
    <source>
        <dbReference type="Proteomes" id="UP000011559"/>
    </source>
</evidence>
<feature type="region of interest" description="Disordered" evidence="1">
    <location>
        <begin position="359"/>
        <end position="384"/>
    </location>
</feature>
<dbReference type="Pfam" id="PF22352">
    <property type="entry name" value="K319L-like_PKD"/>
    <property type="match status" value="6"/>
</dbReference>
<dbReference type="SMART" id="SM00089">
    <property type="entry name" value="PKD"/>
    <property type="match status" value="7"/>
</dbReference>
<dbReference type="PATRIC" id="fig|1227461.3.peg.3186"/>
<feature type="domain" description="PKD" evidence="2">
    <location>
        <begin position="829"/>
        <end position="917"/>
    </location>
</feature>
<dbReference type="InterPro" id="IPR000601">
    <property type="entry name" value="PKD_dom"/>
</dbReference>
<feature type="compositionally biased region" description="Polar residues" evidence="1">
    <location>
        <begin position="745"/>
        <end position="756"/>
    </location>
</feature>
<dbReference type="SUPFAM" id="SSF49299">
    <property type="entry name" value="PKD domain"/>
    <property type="match status" value="6"/>
</dbReference>
<dbReference type="InterPro" id="IPR022409">
    <property type="entry name" value="PKD/Chitinase_dom"/>
</dbReference>
<dbReference type="InterPro" id="IPR002126">
    <property type="entry name" value="Cadherin-like_dom"/>
</dbReference>
<comment type="caution">
    <text evidence="4">The sequence shown here is derived from an EMBL/GenBank/DDBJ whole genome shotgun (WGS) entry which is preliminary data.</text>
</comment>
<feature type="compositionally biased region" description="Low complexity" evidence="1">
    <location>
        <begin position="733"/>
        <end position="744"/>
    </location>
</feature>
<name>M0FYR0_HALPT</name>
<evidence type="ECO:0000259" key="3">
    <source>
        <dbReference type="PROSITE" id="PS50268"/>
    </source>
</evidence>
<dbReference type="GO" id="GO:0007156">
    <property type="term" value="P:homophilic cell adhesion via plasma membrane adhesion molecules"/>
    <property type="evidence" value="ECO:0007669"/>
    <property type="project" value="InterPro"/>
</dbReference>
<feature type="domain" description="PKD" evidence="2">
    <location>
        <begin position="641"/>
        <end position="727"/>
    </location>
</feature>
<feature type="compositionally biased region" description="Polar residues" evidence="1">
    <location>
        <begin position="936"/>
        <end position="948"/>
    </location>
</feature>
<feature type="domain" description="PKD" evidence="2">
    <location>
        <begin position="924"/>
        <end position="1012"/>
    </location>
</feature>
<reference evidence="4 5" key="1">
    <citation type="journal article" date="2014" name="PLoS Genet.">
        <title>Phylogenetically driven sequencing of extremely halophilic archaea reveals strategies for static and dynamic osmo-response.</title>
        <authorList>
            <person name="Becker E.A."/>
            <person name="Seitzer P.M."/>
            <person name="Tritt A."/>
            <person name="Larsen D."/>
            <person name="Krusor M."/>
            <person name="Yao A.I."/>
            <person name="Wu D."/>
            <person name="Madern D."/>
            <person name="Eisen J.A."/>
            <person name="Darling A.E."/>
            <person name="Facciotti M.T."/>
        </authorList>
    </citation>
    <scope>NUCLEOTIDE SEQUENCE [LARGE SCALE GENOMIC DNA]</scope>
    <source>
        <strain evidence="5">DSM 18310 / JCM 13924 / TL6</strain>
    </source>
</reference>
<dbReference type="GO" id="GO:0000272">
    <property type="term" value="P:polysaccharide catabolic process"/>
    <property type="evidence" value="ECO:0007669"/>
    <property type="project" value="InterPro"/>
</dbReference>
<dbReference type="Pfam" id="PF18911">
    <property type="entry name" value="PKD_4"/>
    <property type="match status" value="1"/>
</dbReference>
<dbReference type="PROSITE" id="PS50268">
    <property type="entry name" value="CADHERIN_2"/>
    <property type="match status" value="2"/>
</dbReference>
<keyword evidence="5" id="KW-1185">Reference proteome</keyword>
<dbReference type="InterPro" id="IPR002105">
    <property type="entry name" value="Dockerin_1_rpt"/>
</dbReference>
<proteinExistence type="predicted"/>
<feature type="domain" description="PKD" evidence="2">
    <location>
        <begin position="1019"/>
        <end position="1112"/>
    </location>
</feature>
<accession>M0FYR0</accession>
<dbReference type="GO" id="GO:0016020">
    <property type="term" value="C:membrane"/>
    <property type="evidence" value="ECO:0007669"/>
    <property type="project" value="InterPro"/>
</dbReference>
<dbReference type="Gene3D" id="2.60.40.10">
    <property type="entry name" value="Immunoglobulins"/>
    <property type="match status" value="7"/>
</dbReference>
<organism evidence="4 5">
    <name type="scientific">Haloferax prahovense (strain DSM 18310 / JCM 13924 / TL6)</name>
    <dbReference type="NCBI Taxonomy" id="1227461"/>
    <lineage>
        <taxon>Archaea</taxon>
        <taxon>Methanobacteriati</taxon>
        <taxon>Methanobacteriota</taxon>
        <taxon>Stenosarchaea group</taxon>
        <taxon>Halobacteria</taxon>
        <taxon>Halobacteriales</taxon>
        <taxon>Haloferacaceae</taxon>
        <taxon>Haloferax</taxon>
    </lineage>
</organism>
<feature type="region of interest" description="Disordered" evidence="1">
    <location>
        <begin position="1"/>
        <end position="109"/>
    </location>
</feature>
<dbReference type="CDD" id="cd11304">
    <property type="entry name" value="Cadherin_repeat"/>
    <property type="match status" value="2"/>
</dbReference>
<dbReference type="InterPro" id="IPR013783">
    <property type="entry name" value="Ig-like_fold"/>
</dbReference>
<feature type="domain" description="Cadherin" evidence="3">
    <location>
        <begin position="795"/>
        <end position="926"/>
    </location>
</feature>
<dbReference type="Proteomes" id="UP000011559">
    <property type="component" value="Unassembled WGS sequence"/>
</dbReference>
<dbReference type="PROSITE" id="PS50093">
    <property type="entry name" value="PKD"/>
    <property type="match status" value="6"/>
</dbReference>
<dbReference type="EMBL" id="AOLG01000054">
    <property type="protein sequence ID" value="ELZ65080.1"/>
    <property type="molecule type" value="Genomic_DNA"/>
</dbReference>
<sequence length="1317" mass="137154">MNETETPESNTTETPVNETETPESNTTETSVNETETPESNTTETSVNETETPESNSTETPVNETETPESNTTETPVNETETPKSNSTETPVNETETPETNETETPRANDSDIQAQATNGTVEAALSGSVSITSVNTTVYDVPVDSIASGQPVSVTVDYSLSGQSSYEIWIYEEDVTELSDEQLASKTVTSDSGETTIRVPGDELDDAASDESFTDPGVELRAVVLRGFLKDDIESTSVNKGRTSSTIYLADDSVETPVVEGDTTRVTLFGWGSDTFAGWELREDDLLSNPLVASGSARTNSSGYFEQDVQYTPSEYRSGVGDPPIEIYAASDDSSDTTRQFTVGVTESDDPPVIDDISFDPSVPNPDDRNGNNGETVTMTASASDDNRIRSYDWDVDGDGQYEYSGESIDIVYRDGGDYDVTLRVTDSSGQSVTEGETLHVNRRPYPRIDGPGSVVSAPAGGSATVTLDIYDSMDPDGNIDYSGTTWVVAGIDGTDFATETYTDRGGELRLDLPAGDYRVEAYVEDDNGFRALTNRVGESVEFEVNARPSVAASGPNEVNEGRSFTLQASGSDDNGDSLSYSWTQTSGPGTAEGSGSSVTFEAPEIDSSSRQLTFEVTADDGHATASDTVTVTVQNTNAQPTAELAATPTEIDEGQSVTLDASGSSDPDGTSLSYAWEVVSAPTSDAPTPSGANGDVTLTTPGEYTYEVTVTDRGGKSDTATVTVSVADVNPAPTASLTASSSTIDEGQSVTLDASDSSDPEGEQLAYSWRVLSAPAGDAPTPSGASGSVTLATPGEYTYEVTVTDRDGDGKSDTDTVTVTVADVNPTPTASLTASPSAIDEGQSITLDASDSSDPEGEALTYSWEVVSAPVDNAPTPSGSGGDVTLTTPGEYTYEVTVTDRGGDGKSDTATVTVNVGDVNEAPTAEVEAFPSTIDEGQSVTLDASDSSDPEGSRLTYDWRVQSAPVDNAPTPSGSGGDVTLTTPGEYTYEVTVTDRSGDGKSDTATVTVNVGDVNKAPAASVTASPDEVRVGSDVTFDATDSSDPEGEQLAYDWEVVSAPTSDAPTPSGASGSVTLTTPGEYIYEVTVTDRGGDGKSDTATVIVTVSNETGTTVDLRSDSVATTGQRTNVSVVVQQATDGVRSYDVTLYVSNASVAAVEDVSFAGDPQFSNANVSDGGTSVRVTAGAANTADNGSVVIANVTLLADAAGTTDVRATVQALGDENNDAYVVTAVNNTTVTVESGPPAIGSDRNSPTDPDDDGVYEDVNGDGEFNVIDVSALFDNRNDAAVQEHGRFFDFNGDGAFNVIDVSALFDQL</sequence>
<dbReference type="CDD" id="cd00146">
    <property type="entry name" value="PKD"/>
    <property type="match status" value="3"/>
</dbReference>
<dbReference type="InterPro" id="IPR029865">
    <property type="entry name" value="KIAA0319-like"/>
</dbReference>
<dbReference type="GO" id="GO:0004553">
    <property type="term" value="F:hydrolase activity, hydrolyzing O-glycosyl compounds"/>
    <property type="evidence" value="ECO:0007669"/>
    <property type="project" value="InterPro"/>
</dbReference>
<feature type="region of interest" description="Disordered" evidence="1">
    <location>
        <begin position="552"/>
        <end position="601"/>
    </location>
</feature>
<dbReference type="GO" id="GO:0005509">
    <property type="term" value="F:calcium ion binding"/>
    <property type="evidence" value="ECO:0007669"/>
    <property type="project" value="InterPro"/>
</dbReference>
<feature type="compositionally biased region" description="Polar residues" evidence="1">
    <location>
        <begin position="371"/>
        <end position="384"/>
    </location>
</feature>
<protein>
    <submittedName>
        <fullName evidence="4">Peptidase, m36 (Fungalysin) family protein</fullName>
    </submittedName>
</protein>
<feature type="domain" description="PKD" evidence="2">
    <location>
        <begin position="360"/>
        <end position="441"/>
    </location>
</feature>
<dbReference type="PANTHER" id="PTHR46182:SF2">
    <property type="entry name" value="FI19480P1"/>
    <property type="match status" value="1"/>
</dbReference>
<feature type="domain" description="PKD" evidence="2">
    <location>
        <begin position="734"/>
        <end position="822"/>
    </location>
</feature>
<feature type="region of interest" description="Disordered" evidence="1">
    <location>
        <begin position="1242"/>
        <end position="1262"/>
    </location>
</feature>